<evidence type="ECO:0000313" key="15">
    <source>
        <dbReference type="Proteomes" id="UP000254978"/>
    </source>
</evidence>
<keyword evidence="15" id="KW-1185">Reference proteome</keyword>
<name>A0A378TH58_9MYCO</name>
<dbReference type="RefSeq" id="WP_163908059.1">
    <property type="nucleotide sequence ID" value="NZ_AP022600.1"/>
</dbReference>
<comment type="similarity">
    <text evidence="3">Belongs to the class II aldolase/RraA-like family.</text>
</comment>
<dbReference type="Gene3D" id="3.50.30.40">
    <property type="entry name" value="Ribonuclease E inhibitor RraA/RraA-like"/>
    <property type="match status" value="1"/>
</dbReference>
<comment type="function">
    <text evidence="8">Catalyzes the aldol cleavage of 4-hydroxy-4-methyl-2-oxoglutarate (HMG) into 2 molecules of pyruvate. Also contains a secondary oxaloacetate (OAA) decarboxylase activity due to the common pyruvate enolate transition state formed following C-C bond cleavage in the retro-aldol and decarboxylation reactions.</text>
</comment>
<reference evidence="14 15" key="1">
    <citation type="submission" date="2018-06" db="EMBL/GenBank/DDBJ databases">
        <authorList>
            <consortium name="Pathogen Informatics"/>
            <person name="Doyle S."/>
        </authorList>
    </citation>
    <scope>NUCLEOTIDE SEQUENCE [LARGE SCALE GENOMIC DNA]</scope>
    <source>
        <strain evidence="14 15">NCTC10821</strain>
    </source>
</reference>
<evidence type="ECO:0000256" key="8">
    <source>
        <dbReference type="ARBA" id="ARBA00025046"/>
    </source>
</evidence>
<evidence type="ECO:0000256" key="10">
    <source>
        <dbReference type="ARBA" id="ARBA00030169"/>
    </source>
</evidence>
<dbReference type="SUPFAM" id="SSF89562">
    <property type="entry name" value="RraA-like"/>
    <property type="match status" value="1"/>
</dbReference>
<keyword evidence="14" id="KW-0456">Lyase</keyword>
<comment type="subunit">
    <text evidence="4">Homotrimer.</text>
</comment>
<dbReference type="GO" id="GO:0046872">
    <property type="term" value="F:metal ion binding"/>
    <property type="evidence" value="ECO:0007669"/>
    <property type="project" value="UniProtKB-KW"/>
</dbReference>
<evidence type="ECO:0000313" key="14">
    <source>
        <dbReference type="EMBL" id="STZ59175.1"/>
    </source>
</evidence>
<dbReference type="GO" id="GO:0008948">
    <property type="term" value="F:oxaloacetate decarboxylase activity"/>
    <property type="evidence" value="ECO:0007669"/>
    <property type="project" value="UniProtKB-EC"/>
</dbReference>
<evidence type="ECO:0000256" key="4">
    <source>
        <dbReference type="ARBA" id="ARBA00011233"/>
    </source>
</evidence>
<evidence type="ECO:0000256" key="7">
    <source>
        <dbReference type="ARBA" id="ARBA00016549"/>
    </source>
</evidence>
<dbReference type="EC" id="4.1.3.17" evidence="5"/>
<feature type="binding site" evidence="13">
    <location>
        <position position="131"/>
    </location>
    <ligand>
        <name>Mg(2+)</name>
        <dbReference type="ChEBI" id="CHEBI:18420"/>
    </ligand>
</feature>
<comment type="catalytic activity">
    <reaction evidence="1">
        <text>4-hydroxy-4-methyl-2-oxoglutarate = 2 pyruvate</text>
        <dbReference type="Rhea" id="RHEA:22748"/>
        <dbReference type="ChEBI" id="CHEBI:15361"/>
        <dbReference type="ChEBI" id="CHEBI:58276"/>
        <dbReference type="EC" id="4.1.3.17"/>
    </reaction>
</comment>
<dbReference type="Pfam" id="PF03737">
    <property type="entry name" value="RraA-like"/>
    <property type="match status" value="1"/>
</dbReference>
<evidence type="ECO:0000256" key="9">
    <source>
        <dbReference type="ARBA" id="ARBA00029596"/>
    </source>
</evidence>
<dbReference type="InterPro" id="IPR036704">
    <property type="entry name" value="RraA/RraA-like_sf"/>
</dbReference>
<evidence type="ECO:0000256" key="5">
    <source>
        <dbReference type="ARBA" id="ARBA00012213"/>
    </source>
</evidence>
<dbReference type="InterPro" id="IPR005493">
    <property type="entry name" value="RraA/RraA-like"/>
</dbReference>
<dbReference type="EC" id="4.1.1.112" evidence="6"/>
<dbReference type="CDD" id="cd16841">
    <property type="entry name" value="RraA_family"/>
    <property type="match status" value="1"/>
</dbReference>
<dbReference type="PANTHER" id="PTHR33254:SF4">
    <property type="entry name" value="4-HYDROXY-4-METHYL-2-OXOGLUTARATE ALDOLASE 3-RELATED"/>
    <property type="match status" value="1"/>
</dbReference>
<evidence type="ECO:0000256" key="3">
    <source>
        <dbReference type="ARBA" id="ARBA00008621"/>
    </source>
</evidence>
<evidence type="ECO:0000256" key="6">
    <source>
        <dbReference type="ARBA" id="ARBA00012947"/>
    </source>
</evidence>
<dbReference type="Proteomes" id="UP000254978">
    <property type="component" value="Unassembled WGS sequence"/>
</dbReference>
<comment type="cofactor">
    <cofactor evidence="2">
        <name>a divalent metal cation</name>
        <dbReference type="ChEBI" id="CHEBI:60240"/>
    </cofactor>
</comment>
<evidence type="ECO:0000256" key="2">
    <source>
        <dbReference type="ARBA" id="ARBA00001968"/>
    </source>
</evidence>
<accession>A0A378TH58</accession>
<keyword evidence="13" id="KW-0479">Metal-binding</keyword>
<evidence type="ECO:0000256" key="11">
    <source>
        <dbReference type="ARBA" id="ARBA00032305"/>
    </source>
</evidence>
<dbReference type="GO" id="GO:0047443">
    <property type="term" value="F:4-hydroxy-4-methyl-2-oxoglutarate aldolase activity"/>
    <property type="evidence" value="ECO:0007669"/>
    <property type="project" value="UniProtKB-EC"/>
</dbReference>
<keyword evidence="13" id="KW-0460">Magnesium</keyword>
<protein>
    <recommendedName>
        <fullName evidence="7">Putative 4-hydroxy-4-methyl-2-oxoglutarate aldolase</fullName>
        <ecNumber evidence="6">4.1.1.112</ecNumber>
        <ecNumber evidence="5">4.1.3.17</ecNumber>
    </recommendedName>
    <alternativeName>
        <fullName evidence="11">Oxaloacetate decarboxylase</fullName>
    </alternativeName>
    <alternativeName>
        <fullName evidence="9">Regulator of ribonuclease activity homolog</fullName>
    </alternativeName>
    <alternativeName>
        <fullName evidence="10">RraA-like protein</fullName>
    </alternativeName>
</protein>
<evidence type="ECO:0000256" key="1">
    <source>
        <dbReference type="ARBA" id="ARBA00001342"/>
    </source>
</evidence>
<comment type="catalytic activity">
    <reaction evidence="12">
        <text>oxaloacetate + H(+) = pyruvate + CO2</text>
        <dbReference type="Rhea" id="RHEA:15641"/>
        <dbReference type="ChEBI" id="CHEBI:15361"/>
        <dbReference type="ChEBI" id="CHEBI:15378"/>
        <dbReference type="ChEBI" id="CHEBI:16452"/>
        <dbReference type="ChEBI" id="CHEBI:16526"/>
        <dbReference type="EC" id="4.1.1.112"/>
    </reaction>
</comment>
<evidence type="ECO:0000256" key="13">
    <source>
        <dbReference type="PIRSR" id="PIRSR605493-1"/>
    </source>
</evidence>
<dbReference type="EMBL" id="UGQT01000001">
    <property type="protein sequence ID" value="STZ59175.1"/>
    <property type="molecule type" value="Genomic_DNA"/>
</dbReference>
<dbReference type="PANTHER" id="PTHR33254">
    <property type="entry name" value="4-HYDROXY-4-METHYL-2-OXOGLUTARATE ALDOLASE 3-RELATED"/>
    <property type="match status" value="1"/>
</dbReference>
<gene>
    <name evidence="14" type="ORF">NCTC10821_02698</name>
</gene>
<dbReference type="AlphaFoldDB" id="A0A378TH58"/>
<sequence>MNSPHRLTDGQLAFLQSTDSPTIANAIEQFRVRPRHEGYLAGPIRAAFPDLGVMVGRALTVTMRSPVDRPADGNGFWKLWEALESAEGPVVVVIADESGSPDRVAYAGEIMVRMARRLGAVGMITDGGLRDLDEVRALGFHFFMPYPVVSHANFEIASVGVPVVVGGQPIQTGDLLHGDCNGVVVIPWQILPQLSDAVDTIRSRESSDIEYIESEEFTLEGYKAARNYGA</sequence>
<feature type="binding site" evidence="13">
    <location>
        <position position="130"/>
    </location>
    <ligand>
        <name>substrate</name>
    </ligand>
</feature>
<proteinExistence type="inferred from homology"/>
<organism evidence="14 15">
    <name type="scientific">Mycolicibacterium tokaiense</name>
    <dbReference type="NCBI Taxonomy" id="39695"/>
    <lineage>
        <taxon>Bacteria</taxon>
        <taxon>Bacillati</taxon>
        <taxon>Actinomycetota</taxon>
        <taxon>Actinomycetes</taxon>
        <taxon>Mycobacteriales</taxon>
        <taxon>Mycobacteriaceae</taxon>
        <taxon>Mycolicibacterium</taxon>
    </lineage>
</organism>
<evidence type="ECO:0000256" key="12">
    <source>
        <dbReference type="ARBA" id="ARBA00047973"/>
    </source>
</evidence>
<comment type="cofactor">
    <cofactor evidence="13">
        <name>Mg(2+)</name>
        <dbReference type="ChEBI" id="CHEBI:18420"/>
    </cofactor>
</comment>
<feature type="binding site" evidence="13">
    <location>
        <begin position="108"/>
        <end position="111"/>
    </location>
    <ligand>
        <name>substrate</name>
    </ligand>
</feature>